<dbReference type="InterPro" id="IPR020818">
    <property type="entry name" value="Chaperonin_GroES"/>
</dbReference>
<dbReference type="Gene3D" id="2.30.33.40">
    <property type="entry name" value="GroES chaperonin"/>
    <property type="match status" value="1"/>
</dbReference>
<dbReference type="InterPro" id="IPR037124">
    <property type="entry name" value="Chaperonin_GroES_sf"/>
</dbReference>
<sequence>MSFLKNVNSLKPLFDRVLVQRLKPATQTSTGIYIPEKNQEKLNQGTVVAAGPGVTDPTTGKLIPVAVKAGDKVLLPNFGGSSVKVGEEEYLLYTDREILAKIEN</sequence>
<reference evidence="5 6" key="1">
    <citation type="submission" date="2017-04" db="EMBL/GenBank/DDBJ databases">
        <title>Draft genome of the yeast Clavispora lusitaniae type strain CBS 6936.</title>
        <authorList>
            <person name="Durrens P."/>
            <person name="Klopp C."/>
            <person name="Biteau N."/>
            <person name="Fitton-Ouhabi V."/>
            <person name="Dementhon K."/>
            <person name="Accoceberry I."/>
            <person name="Sherman D.J."/>
            <person name="Noel T."/>
        </authorList>
    </citation>
    <scope>NUCLEOTIDE SEQUENCE [LARGE SCALE GENOMIC DNA]</scope>
    <source>
        <strain evidence="5 6">CBS 6936</strain>
    </source>
</reference>
<evidence type="ECO:0000256" key="2">
    <source>
        <dbReference type="ARBA" id="ARBA00023186"/>
    </source>
</evidence>
<dbReference type="KEGG" id="clus:A9F13_19g00825"/>
<dbReference type="GO" id="GO:0051082">
    <property type="term" value="F:unfolded protein binding"/>
    <property type="evidence" value="ECO:0007669"/>
    <property type="project" value="TreeGrafter"/>
</dbReference>
<accession>A0AA91T054</accession>
<dbReference type="AlphaFoldDB" id="A0AA91T054"/>
<evidence type="ECO:0000313" key="5">
    <source>
        <dbReference type="EMBL" id="OVF06676.1"/>
    </source>
</evidence>
<dbReference type="SUPFAM" id="SSF50129">
    <property type="entry name" value="GroES-like"/>
    <property type="match status" value="1"/>
</dbReference>
<proteinExistence type="inferred from homology"/>
<keyword evidence="5" id="KW-0346">Stress response</keyword>
<gene>
    <name evidence="5" type="ORF">A9F13_19g00825</name>
</gene>
<comment type="caution">
    <text evidence="5">The sequence shown here is derived from an EMBL/GenBank/DDBJ whole genome shotgun (WGS) entry which is preliminary data.</text>
</comment>
<evidence type="ECO:0000313" key="6">
    <source>
        <dbReference type="Proteomes" id="UP000195602"/>
    </source>
</evidence>
<dbReference type="EMBL" id="LYUB02000019">
    <property type="protein sequence ID" value="OVF06676.1"/>
    <property type="molecule type" value="Genomic_DNA"/>
</dbReference>
<name>A0AA91T054_CLALS</name>
<organism evidence="5 6">
    <name type="scientific">Clavispora lusitaniae</name>
    <name type="common">Candida lusitaniae</name>
    <dbReference type="NCBI Taxonomy" id="36911"/>
    <lineage>
        <taxon>Eukaryota</taxon>
        <taxon>Fungi</taxon>
        <taxon>Dikarya</taxon>
        <taxon>Ascomycota</taxon>
        <taxon>Saccharomycotina</taxon>
        <taxon>Pichiomycetes</taxon>
        <taxon>Metschnikowiaceae</taxon>
        <taxon>Clavispora</taxon>
    </lineage>
</organism>
<comment type="function">
    <text evidence="3">Eukaryotic CPN10 homolog which is essential for mitochondrial protein biogenesis, together with CPN60. Binds to CPN60 in the presence of Mg-ATP and suppresses the ATPase activity of the latter.</text>
</comment>
<dbReference type="PANTHER" id="PTHR10772:SF0">
    <property type="entry name" value="10 KDA HEAT SHOCK PROTEIN, MITOCHONDRIAL"/>
    <property type="match status" value="1"/>
</dbReference>
<dbReference type="CDD" id="cd00320">
    <property type="entry name" value="cpn10"/>
    <property type="match status" value="1"/>
</dbReference>
<evidence type="ECO:0000256" key="4">
    <source>
        <dbReference type="RuleBase" id="RU003479"/>
    </source>
</evidence>
<dbReference type="GO" id="GO:0005524">
    <property type="term" value="F:ATP binding"/>
    <property type="evidence" value="ECO:0007669"/>
    <property type="project" value="InterPro"/>
</dbReference>
<dbReference type="PRINTS" id="PR00297">
    <property type="entry name" value="CHAPERONIN10"/>
</dbReference>
<dbReference type="Proteomes" id="UP000195602">
    <property type="component" value="Unassembled WGS sequence"/>
</dbReference>
<evidence type="ECO:0000256" key="3">
    <source>
        <dbReference type="ARBA" id="ARBA00056825"/>
    </source>
</evidence>
<protein>
    <submittedName>
        <fullName evidence="5">Heat shock protein</fullName>
    </submittedName>
</protein>
<dbReference type="GO" id="GO:0051087">
    <property type="term" value="F:protein-folding chaperone binding"/>
    <property type="evidence" value="ECO:0007669"/>
    <property type="project" value="TreeGrafter"/>
</dbReference>
<evidence type="ECO:0000256" key="1">
    <source>
        <dbReference type="ARBA" id="ARBA00006975"/>
    </source>
</evidence>
<dbReference type="GO" id="GO:0046872">
    <property type="term" value="F:metal ion binding"/>
    <property type="evidence" value="ECO:0007669"/>
    <property type="project" value="TreeGrafter"/>
</dbReference>
<dbReference type="GO" id="GO:0044183">
    <property type="term" value="F:protein folding chaperone"/>
    <property type="evidence" value="ECO:0007669"/>
    <property type="project" value="InterPro"/>
</dbReference>
<dbReference type="SMART" id="SM00883">
    <property type="entry name" value="Cpn10"/>
    <property type="match status" value="1"/>
</dbReference>
<keyword evidence="2 4" id="KW-0143">Chaperone</keyword>
<dbReference type="Pfam" id="PF00166">
    <property type="entry name" value="Cpn10"/>
    <property type="match status" value="1"/>
</dbReference>
<dbReference type="HAMAP" id="MF_00580">
    <property type="entry name" value="CH10"/>
    <property type="match status" value="1"/>
</dbReference>
<dbReference type="FunFam" id="2.30.33.40:FF:000002">
    <property type="entry name" value="10 kDa chaperonin, mitochondrial"/>
    <property type="match status" value="1"/>
</dbReference>
<dbReference type="PANTHER" id="PTHR10772">
    <property type="entry name" value="10 KDA HEAT SHOCK PROTEIN"/>
    <property type="match status" value="1"/>
</dbReference>
<dbReference type="InterPro" id="IPR011032">
    <property type="entry name" value="GroES-like_sf"/>
</dbReference>
<comment type="similarity">
    <text evidence="1 4">Belongs to the GroES chaperonin family.</text>
</comment>
<dbReference type="GO" id="GO:0005759">
    <property type="term" value="C:mitochondrial matrix"/>
    <property type="evidence" value="ECO:0007669"/>
    <property type="project" value="TreeGrafter"/>
</dbReference>